<keyword evidence="4" id="KW-1185">Reference proteome</keyword>
<dbReference type="Gene3D" id="1.25.40.570">
    <property type="match status" value="1"/>
</dbReference>
<evidence type="ECO:0000256" key="1">
    <source>
        <dbReference type="SAM" id="MobiDB-lite"/>
    </source>
</evidence>
<dbReference type="SMART" id="SM00753">
    <property type="entry name" value="PAM"/>
    <property type="match status" value="1"/>
</dbReference>
<evidence type="ECO:0000313" key="4">
    <source>
        <dbReference type="Proteomes" id="UP001281761"/>
    </source>
</evidence>
<dbReference type="InterPro" id="IPR036390">
    <property type="entry name" value="WH_DNA-bd_sf"/>
</dbReference>
<feature type="domain" description="PCI" evidence="2">
    <location>
        <begin position="249"/>
        <end position="417"/>
    </location>
</feature>
<dbReference type="Pfam" id="PF01399">
    <property type="entry name" value="PCI"/>
    <property type="match status" value="1"/>
</dbReference>
<organism evidence="3 4">
    <name type="scientific">Blattamonas nauphoetae</name>
    <dbReference type="NCBI Taxonomy" id="2049346"/>
    <lineage>
        <taxon>Eukaryota</taxon>
        <taxon>Metamonada</taxon>
        <taxon>Preaxostyla</taxon>
        <taxon>Oxymonadida</taxon>
        <taxon>Blattamonas</taxon>
    </lineage>
</organism>
<evidence type="ECO:0000259" key="2">
    <source>
        <dbReference type="PROSITE" id="PS50250"/>
    </source>
</evidence>
<dbReference type="PANTHER" id="PTHR10678">
    <property type="entry name" value="26S PROTEASOME NON-ATPASE REGULATORY SUBUNIT 11/COP9 SIGNALOSOME COMPLEX SUBUNIT 2"/>
    <property type="match status" value="1"/>
</dbReference>
<dbReference type="InterPro" id="IPR000717">
    <property type="entry name" value="PCI_dom"/>
</dbReference>
<name>A0ABQ9XZI2_9EUKA</name>
<dbReference type="PROSITE" id="PS50250">
    <property type="entry name" value="PCI"/>
    <property type="match status" value="1"/>
</dbReference>
<protein>
    <submittedName>
        <fullName evidence="3">COP9 signalosome complex subunit 2</fullName>
    </submittedName>
</protein>
<dbReference type="SUPFAM" id="SSF46785">
    <property type="entry name" value="Winged helix' DNA-binding domain"/>
    <property type="match status" value="1"/>
</dbReference>
<accession>A0ABQ9XZI2</accession>
<sequence length="447" mass="52015">MSDYEEEEYEEEEEVEEVEEAEDESDADNGPEEIYEKAKEQTTEATKIKLFLDCIKAETGDKKGEYGFKAHKNLVKIYLAKKDWVNAEKYFTDLLTYISNAVPRNTSERVINKILDAILQSDNIALYKKFIEKILDVVRPTTNERLLMKISQRLVNVHNQNEEYNLSEQVLVPLIQKCMKEDNTPDENKITQLLEIYALLLFVFDKQGKYRKVKEFYEKASAQQSSLLHPRFKGMIAEVGGKMHMRNREFYLAYGAFFEAFKNYNEAALPQRVECLKYVIMSSMLAHQEVNPMEHQETRSFKTDPSIFILSELIEAYQSNNVMSFNNLLADPEKNAPVIKDEFIQLYIEDVRRELRISKLKEIVRPFTSVKMEYLAKELMIKPKEAEVLCAVLVQDGDLNGKLDQVKQVLLLEGKKDGQEKYTALKRWAKDLSETKFESMQVFTGVD</sequence>
<dbReference type="Proteomes" id="UP001281761">
    <property type="component" value="Unassembled WGS sequence"/>
</dbReference>
<reference evidence="3 4" key="1">
    <citation type="journal article" date="2022" name="bioRxiv">
        <title>Genomics of Preaxostyla Flagellates Illuminates Evolutionary Transitions and the Path Towards Mitochondrial Loss.</title>
        <authorList>
            <person name="Novak L.V.F."/>
            <person name="Treitli S.C."/>
            <person name="Pyrih J."/>
            <person name="Halakuc P."/>
            <person name="Pipaliya S.V."/>
            <person name="Vacek V."/>
            <person name="Brzon O."/>
            <person name="Soukal P."/>
            <person name="Eme L."/>
            <person name="Dacks J.B."/>
            <person name="Karnkowska A."/>
            <person name="Elias M."/>
            <person name="Hampl V."/>
        </authorList>
    </citation>
    <scope>NUCLEOTIDE SEQUENCE [LARGE SCALE GENOMIC DNA]</scope>
    <source>
        <strain evidence="3">NAU3</strain>
        <tissue evidence="3">Gut</tissue>
    </source>
</reference>
<comment type="caution">
    <text evidence="3">The sequence shown here is derived from an EMBL/GenBank/DDBJ whole genome shotgun (WGS) entry which is preliminary data.</text>
</comment>
<dbReference type="InterPro" id="IPR050871">
    <property type="entry name" value="26S_Proteasome/COP9_Components"/>
</dbReference>
<proteinExistence type="predicted"/>
<feature type="region of interest" description="Disordered" evidence="1">
    <location>
        <begin position="1"/>
        <end position="32"/>
    </location>
</feature>
<dbReference type="EMBL" id="JARBJD010000051">
    <property type="protein sequence ID" value="KAK2956902.1"/>
    <property type="molecule type" value="Genomic_DNA"/>
</dbReference>
<evidence type="ECO:0000313" key="3">
    <source>
        <dbReference type="EMBL" id="KAK2956902.1"/>
    </source>
</evidence>
<dbReference type="SMART" id="SM00088">
    <property type="entry name" value="PINT"/>
    <property type="match status" value="1"/>
</dbReference>
<gene>
    <name evidence="3" type="ORF">BLNAU_8179</name>
</gene>